<accession>G3IPP4</accession>
<dbReference type="AlphaFoldDB" id="G3IPP4"/>
<evidence type="ECO:0000313" key="2">
    <source>
        <dbReference type="EMBL" id="EGV91375.1"/>
    </source>
</evidence>
<feature type="region of interest" description="Disordered" evidence="1">
    <location>
        <begin position="1"/>
        <end position="30"/>
    </location>
</feature>
<evidence type="ECO:0000313" key="3">
    <source>
        <dbReference type="Proteomes" id="UP000001075"/>
    </source>
</evidence>
<dbReference type="EMBL" id="JH013279">
    <property type="protein sequence ID" value="EGV91375.1"/>
    <property type="molecule type" value="Genomic_DNA"/>
</dbReference>
<name>G3IPP4_CRIGR</name>
<dbReference type="Proteomes" id="UP000001075">
    <property type="component" value="Unassembled WGS sequence"/>
</dbReference>
<gene>
    <name evidence="2" type="ORF">I79_025962</name>
</gene>
<organism evidence="2 3">
    <name type="scientific">Cricetulus griseus</name>
    <name type="common">Chinese hamster</name>
    <name type="synonym">Cricetulus barabensis griseus</name>
    <dbReference type="NCBI Taxonomy" id="10029"/>
    <lineage>
        <taxon>Eukaryota</taxon>
        <taxon>Metazoa</taxon>
        <taxon>Chordata</taxon>
        <taxon>Craniata</taxon>
        <taxon>Vertebrata</taxon>
        <taxon>Euteleostomi</taxon>
        <taxon>Mammalia</taxon>
        <taxon>Eutheria</taxon>
        <taxon>Euarchontoglires</taxon>
        <taxon>Glires</taxon>
        <taxon>Rodentia</taxon>
        <taxon>Myomorpha</taxon>
        <taxon>Muroidea</taxon>
        <taxon>Cricetidae</taxon>
        <taxon>Cricetinae</taxon>
        <taxon>Cricetulus</taxon>
    </lineage>
</organism>
<protein>
    <submittedName>
        <fullName evidence="2">Uncharacterized protein</fullName>
    </submittedName>
</protein>
<sequence length="95" mass="10011">MQVCGRPRGRGVVGEEPSGSAAQPLVRYPPGKDILAAGGSAELPRRRRVGPDCAHGVHGERVIGLPGLTKGQSWHLARLPCSLKDPSRELLGLEA</sequence>
<reference evidence="3" key="1">
    <citation type="journal article" date="2011" name="Nat. Biotechnol.">
        <title>The genomic sequence of the Chinese hamster ovary (CHO)-K1 cell line.</title>
        <authorList>
            <person name="Xu X."/>
            <person name="Nagarajan H."/>
            <person name="Lewis N.E."/>
            <person name="Pan S."/>
            <person name="Cai Z."/>
            <person name="Liu X."/>
            <person name="Chen W."/>
            <person name="Xie M."/>
            <person name="Wang W."/>
            <person name="Hammond S."/>
            <person name="Andersen M.R."/>
            <person name="Neff N."/>
            <person name="Passarelli B."/>
            <person name="Koh W."/>
            <person name="Fan H.C."/>
            <person name="Wang J."/>
            <person name="Gui Y."/>
            <person name="Lee K.H."/>
            <person name="Betenbaugh M.J."/>
            <person name="Quake S.R."/>
            <person name="Famili I."/>
            <person name="Palsson B.O."/>
            <person name="Wang J."/>
        </authorList>
    </citation>
    <scope>NUCLEOTIDE SEQUENCE [LARGE SCALE GENOMIC DNA]</scope>
    <source>
        <strain evidence="3">CHO K1 cell line</strain>
    </source>
</reference>
<proteinExistence type="predicted"/>
<dbReference type="InParanoid" id="G3IPP4"/>
<evidence type="ECO:0000256" key="1">
    <source>
        <dbReference type="SAM" id="MobiDB-lite"/>
    </source>
</evidence>